<reference evidence="1" key="1">
    <citation type="submission" date="2020-10" db="EMBL/GenBank/DDBJ databases">
        <authorList>
            <person name="Hahn C.J."/>
            <person name="Laso-Perez R."/>
            <person name="Vulcano F."/>
            <person name="Vaziourakis K.-M."/>
            <person name="Stokke R."/>
            <person name="Steen I.H."/>
            <person name="Teske A."/>
            <person name="Boetius A."/>
            <person name="Liebeke M."/>
            <person name="Amann R."/>
            <person name="Knittel K."/>
        </authorList>
    </citation>
    <scope>NUCLEOTIDE SEQUENCE</scope>
    <source>
        <strain evidence="1">Gfbio:e3339647-f889-4370-9287-4fb5cb688e4c:AG394J04_GoMArc1</strain>
    </source>
</reference>
<comment type="caution">
    <text evidence="1">The sequence shown here is derived from an EMBL/GenBank/DDBJ whole genome shotgun (WGS) entry which is preliminary data.</text>
</comment>
<organism evidence="1 2">
    <name type="scientific">Candidatus Argoarchaeum ethanivorans</name>
    <dbReference type="NCBI Taxonomy" id="2608793"/>
    <lineage>
        <taxon>Archaea</taxon>
        <taxon>Methanobacteriati</taxon>
        <taxon>Methanobacteriota</taxon>
        <taxon>Stenosarchaea group</taxon>
        <taxon>Methanomicrobia</taxon>
        <taxon>Methanosarcinales</taxon>
        <taxon>Methanosarcinales incertae sedis</taxon>
        <taxon>GOM Arc I cluster</taxon>
        <taxon>Candidatus Argoarchaeum</taxon>
    </lineage>
</organism>
<dbReference type="Gene3D" id="2.60.120.380">
    <property type="match status" value="2"/>
</dbReference>
<evidence type="ECO:0000313" key="2">
    <source>
        <dbReference type="Proteomes" id="UP000603056"/>
    </source>
</evidence>
<dbReference type="Proteomes" id="UP000603056">
    <property type="component" value="Unassembled WGS sequence"/>
</dbReference>
<accession>A0A811TEY3</accession>
<protein>
    <submittedName>
        <fullName evidence="1">Uncharacterized protein</fullName>
    </submittedName>
</protein>
<dbReference type="EMBL" id="CAJHIP010000054">
    <property type="protein sequence ID" value="CAD6494263.1"/>
    <property type="molecule type" value="Genomic_DNA"/>
</dbReference>
<dbReference type="AlphaFoldDB" id="A0A811TEY3"/>
<name>A0A811TEY3_9EURY</name>
<evidence type="ECO:0000313" key="1">
    <source>
        <dbReference type="EMBL" id="CAD6494263.1"/>
    </source>
</evidence>
<gene>
    <name evidence="1" type="ORF">FFODKBPE_00658</name>
</gene>
<proteinExistence type="predicted"/>
<sequence>MTTKRKMRAIALFGMLAIVMSFGIQTASAGPLGGGDSFENATRIYSGHSSEAWLEVGDEDYFYIMVDAGQTLVLEGSIVTDNRGSMRHSIHDEDKSPLNDGGVDGAFVSNTIRWSPDSGKDSYKFYTKVECVHEYSYGGTGQYNINVSIEDHYDASSGTDAGNTFDTAMNITPGSYDGFLAGKYYGDQGTDNKDLYKLPLEAGETINVKLTPADNVKLKTMIYNEDRAKMHSTESPETGVITRSSWTAPYAQDVYVLIERTGSYPSGTYHLDLSVESPGEHGLSIASFETSSTTATGTILKTNVSITKTASFDAWYTVVASGVNSGGYPIAGTACVKLACDSVTVPVWISIPPGAEIGDYNLYADVYALDWNLVASTGPQVVTLAS</sequence>